<comment type="caution">
    <text evidence="1">The sequence shown here is derived from an EMBL/GenBank/DDBJ whole genome shotgun (WGS) entry which is preliminary data.</text>
</comment>
<name>A0A8X6TDW0_NEPPI</name>
<organism evidence="1 2">
    <name type="scientific">Nephila pilipes</name>
    <name type="common">Giant wood spider</name>
    <name type="synonym">Nephila maculata</name>
    <dbReference type="NCBI Taxonomy" id="299642"/>
    <lineage>
        <taxon>Eukaryota</taxon>
        <taxon>Metazoa</taxon>
        <taxon>Ecdysozoa</taxon>
        <taxon>Arthropoda</taxon>
        <taxon>Chelicerata</taxon>
        <taxon>Arachnida</taxon>
        <taxon>Araneae</taxon>
        <taxon>Araneomorphae</taxon>
        <taxon>Entelegynae</taxon>
        <taxon>Araneoidea</taxon>
        <taxon>Nephilidae</taxon>
        <taxon>Nephila</taxon>
    </lineage>
</organism>
<sequence>MHPPGEKAFKCQFNSTRNSKEINIDNSARVPHYRNSREAAGHFFPLPIKIENFLVLSPVEDLAEDYNK</sequence>
<protein>
    <submittedName>
        <fullName evidence="1">Uncharacterized protein</fullName>
    </submittedName>
</protein>
<evidence type="ECO:0000313" key="1">
    <source>
        <dbReference type="EMBL" id="GFS98081.1"/>
    </source>
</evidence>
<reference evidence="1" key="1">
    <citation type="submission" date="2020-08" db="EMBL/GenBank/DDBJ databases">
        <title>Multicomponent nature underlies the extraordinary mechanical properties of spider dragline silk.</title>
        <authorList>
            <person name="Kono N."/>
            <person name="Nakamura H."/>
            <person name="Mori M."/>
            <person name="Yoshida Y."/>
            <person name="Ohtoshi R."/>
            <person name="Malay A.D."/>
            <person name="Moran D.A.P."/>
            <person name="Tomita M."/>
            <person name="Numata K."/>
            <person name="Arakawa K."/>
        </authorList>
    </citation>
    <scope>NUCLEOTIDE SEQUENCE</scope>
</reference>
<evidence type="ECO:0000313" key="2">
    <source>
        <dbReference type="Proteomes" id="UP000887013"/>
    </source>
</evidence>
<proteinExistence type="predicted"/>
<accession>A0A8X6TDW0</accession>
<dbReference type="AlphaFoldDB" id="A0A8X6TDW0"/>
<dbReference type="Proteomes" id="UP000887013">
    <property type="component" value="Unassembled WGS sequence"/>
</dbReference>
<gene>
    <name evidence="1" type="ORF">NPIL_300231</name>
</gene>
<keyword evidence="2" id="KW-1185">Reference proteome</keyword>
<dbReference type="EMBL" id="BMAW01101096">
    <property type="protein sequence ID" value="GFS98081.1"/>
    <property type="molecule type" value="Genomic_DNA"/>
</dbReference>